<dbReference type="Pfam" id="PF05534">
    <property type="entry name" value="HicB"/>
    <property type="match status" value="1"/>
</dbReference>
<name>A0ABX8J461_9BACT</name>
<accession>A0ABX8J461</accession>
<keyword evidence="2" id="KW-1185">Reference proteome</keyword>
<evidence type="ECO:0000313" key="2">
    <source>
        <dbReference type="Proteomes" id="UP000683557"/>
    </source>
</evidence>
<dbReference type="Proteomes" id="UP000683557">
    <property type="component" value="Chromosome"/>
</dbReference>
<organism evidence="1 2">
    <name type="scientific">Geomonas oryzisoli</name>
    <dbReference type="NCBI Taxonomy" id="2847992"/>
    <lineage>
        <taxon>Bacteria</taxon>
        <taxon>Pseudomonadati</taxon>
        <taxon>Thermodesulfobacteriota</taxon>
        <taxon>Desulfuromonadia</taxon>
        <taxon>Geobacterales</taxon>
        <taxon>Geobacteraceae</taxon>
        <taxon>Geomonas</taxon>
    </lineage>
</organism>
<sequence>MSTMTYRGYAARIEYSDEDACFIGRIAGIKDVIGFHAESVQALRQAFEEAVDDYLATCEKLKRAPQKPYSGKVMLRLPPEVHARAAMMAEAHGMSLNQWAAEVFSKVS</sequence>
<protein>
    <submittedName>
        <fullName evidence="1">Type II toxin-antitoxin system HicB family antitoxin</fullName>
    </submittedName>
</protein>
<dbReference type="RefSeq" id="WP_216798716.1">
    <property type="nucleotide sequence ID" value="NZ_CP076723.1"/>
</dbReference>
<proteinExistence type="predicted"/>
<gene>
    <name evidence="1" type="ORF">KP004_11670</name>
</gene>
<dbReference type="InterPro" id="IPR008651">
    <property type="entry name" value="Uncharacterised_HicB"/>
</dbReference>
<dbReference type="EMBL" id="CP076723">
    <property type="protein sequence ID" value="QWV91886.1"/>
    <property type="molecule type" value="Genomic_DNA"/>
</dbReference>
<evidence type="ECO:0000313" key="1">
    <source>
        <dbReference type="EMBL" id="QWV91886.1"/>
    </source>
</evidence>
<reference evidence="1 2" key="1">
    <citation type="submission" date="2021-06" db="EMBL/GenBank/DDBJ databases">
        <title>Gemonas diversity in paddy soil.</title>
        <authorList>
            <person name="Liu G."/>
        </authorList>
    </citation>
    <scope>NUCLEOTIDE SEQUENCE [LARGE SCALE GENOMIC DNA]</scope>
    <source>
        <strain evidence="1 2">RG10</strain>
    </source>
</reference>